<dbReference type="GO" id="GO:0031110">
    <property type="term" value="P:regulation of microtubule polymerization or depolymerization"/>
    <property type="evidence" value="ECO:0007669"/>
    <property type="project" value="UniProtKB-ARBA"/>
</dbReference>
<dbReference type="GO" id="GO:0051301">
    <property type="term" value="P:cell division"/>
    <property type="evidence" value="ECO:0007669"/>
    <property type="project" value="UniProtKB-KW"/>
</dbReference>
<evidence type="ECO:0000313" key="13">
    <source>
        <dbReference type="Proteomes" id="UP001176517"/>
    </source>
</evidence>
<keyword evidence="7" id="KW-0498">Mitosis</keyword>
<protein>
    <submittedName>
        <fullName evidence="12">Suppressor of tub2 mutation</fullName>
    </submittedName>
</protein>
<dbReference type="InterPro" id="IPR021133">
    <property type="entry name" value="HEAT_type_2"/>
</dbReference>
<accession>A0AAN6GVH6</accession>
<reference evidence="12" key="1">
    <citation type="journal article" date="2023" name="PhytoFront">
        <title>Draft Genome Resources of Seven Strains of Tilletia horrida, Causal Agent of Kernel Smut of Rice.</title>
        <authorList>
            <person name="Khanal S."/>
            <person name="Antony Babu S."/>
            <person name="Zhou X.G."/>
        </authorList>
    </citation>
    <scope>NUCLEOTIDE SEQUENCE</scope>
    <source>
        <strain evidence="12">TX6</strain>
    </source>
</reference>
<dbReference type="PANTHER" id="PTHR21567">
    <property type="entry name" value="CLASP"/>
    <property type="match status" value="1"/>
</dbReference>
<dbReference type="PANTHER" id="PTHR21567:SF9">
    <property type="entry name" value="CLIP-ASSOCIATING PROTEIN"/>
    <property type="match status" value="1"/>
</dbReference>
<dbReference type="GO" id="GO:1902903">
    <property type="term" value="P:regulation of supramolecular fiber organization"/>
    <property type="evidence" value="ECO:0007669"/>
    <property type="project" value="UniProtKB-ARBA"/>
</dbReference>
<dbReference type="Proteomes" id="UP001176517">
    <property type="component" value="Unassembled WGS sequence"/>
</dbReference>
<evidence type="ECO:0000256" key="8">
    <source>
        <dbReference type="ARBA" id="ARBA00023212"/>
    </source>
</evidence>
<evidence type="ECO:0000256" key="9">
    <source>
        <dbReference type="PROSITE-ProRule" id="PRU00103"/>
    </source>
</evidence>
<feature type="region of interest" description="Disordered" evidence="10">
    <location>
        <begin position="619"/>
        <end position="814"/>
    </location>
</feature>
<dbReference type="InterPro" id="IPR016024">
    <property type="entry name" value="ARM-type_fold"/>
</dbReference>
<feature type="compositionally biased region" description="Polar residues" evidence="10">
    <location>
        <begin position="867"/>
        <end position="876"/>
    </location>
</feature>
<evidence type="ECO:0000256" key="10">
    <source>
        <dbReference type="SAM" id="MobiDB-lite"/>
    </source>
</evidence>
<dbReference type="Gene3D" id="1.25.10.10">
    <property type="entry name" value="Leucine-rich Repeat Variant"/>
    <property type="match status" value="2"/>
</dbReference>
<dbReference type="GO" id="GO:0005881">
    <property type="term" value="C:cytoplasmic microtubule"/>
    <property type="evidence" value="ECO:0007669"/>
    <property type="project" value="TreeGrafter"/>
</dbReference>
<feature type="region of interest" description="Disordered" evidence="10">
    <location>
        <begin position="1298"/>
        <end position="1324"/>
    </location>
</feature>
<keyword evidence="8" id="KW-0206">Cytoskeleton</keyword>
<comment type="similarity">
    <text evidence="2">Belongs to the CLASP family.</text>
</comment>
<dbReference type="GO" id="GO:0005815">
    <property type="term" value="C:microtubule organizing center"/>
    <property type="evidence" value="ECO:0007669"/>
    <property type="project" value="TreeGrafter"/>
</dbReference>
<feature type="repeat" description="HEAT" evidence="9">
    <location>
        <begin position="188"/>
        <end position="214"/>
    </location>
</feature>
<evidence type="ECO:0000256" key="2">
    <source>
        <dbReference type="ARBA" id="ARBA00009549"/>
    </source>
</evidence>
<comment type="caution">
    <text evidence="12">The sequence shown here is derived from an EMBL/GenBank/DDBJ whole genome shotgun (WGS) entry which is preliminary data.</text>
</comment>
<keyword evidence="5" id="KW-0493">Microtubule</keyword>
<keyword evidence="13" id="KW-1185">Reference proteome</keyword>
<feature type="domain" description="TOG" evidence="11">
    <location>
        <begin position="303"/>
        <end position="543"/>
    </location>
</feature>
<dbReference type="GO" id="GO:0005876">
    <property type="term" value="C:spindle microtubule"/>
    <property type="evidence" value="ECO:0007669"/>
    <property type="project" value="TreeGrafter"/>
</dbReference>
<evidence type="ECO:0000256" key="6">
    <source>
        <dbReference type="ARBA" id="ARBA00022737"/>
    </source>
</evidence>
<keyword evidence="6" id="KW-0677">Repeat</keyword>
<evidence type="ECO:0000256" key="7">
    <source>
        <dbReference type="ARBA" id="ARBA00022776"/>
    </source>
</evidence>
<dbReference type="GO" id="GO:0090307">
    <property type="term" value="P:mitotic spindle assembly"/>
    <property type="evidence" value="ECO:0007669"/>
    <property type="project" value="TreeGrafter"/>
</dbReference>
<keyword evidence="3" id="KW-0963">Cytoplasm</keyword>
<evidence type="ECO:0000256" key="4">
    <source>
        <dbReference type="ARBA" id="ARBA00022618"/>
    </source>
</evidence>
<feature type="compositionally biased region" description="Low complexity" evidence="10">
    <location>
        <begin position="706"/>
        <end position="732"/>
    </location>
</feature>
<proteinExistence type="inferred from homology"/>
<dbReference type="InterPro" id="IPR024395">
    <property type="entry name" value="CLASP_N_dom"/>
</dbReference>
<name>A0AAN6GVH6_9BASI</name>
<feature type="compositionally biased region" description="Acidic residues" evidence="10">
    <location>
        <begin position="908"/>
        <end position="918"/>
    </location>
</feature>
<dbReference type="GO" id="GO:1990023">
    <property type="term" value="C:mitotic spindle midzone"/>
    <property type="evidence" value="ECO:0007669"/>
    <property type="project" value="TreeGrafter"/>
</dbReference>
<feature type="region of interest" description="Disordered" evidence="10">
    <location>
        <begin position="845"/>
        <end position="1084"/>
    </location>
</feature>
<comment type="subcellular location">
    <subcellularLocation>
        <location evidence="1">Cytoplasm</location>
        <location evidence="1">Cytoskeleton</location>
        <location evidence="1">Spindle</location>
    </subcellularLocation>
</comment>
<feature type="compositionally biased region" description="Low complexity" evidence="10">
    <location>
        <begin position="1309"/>
        <end position="1324"/>
    </location>
</feature>
<feature type="compositionally biased region" description="Low complexity" evidence="10">
    <location>
        <begin position="1009"/>
        <end position="1019"/>
    </location>
</feature>
<evidence type="ECO:0000256" key="1">
    <source>
        <dbReference type="ARBA" id="ARBA00004186"/>
    </source>
</evidence>
<dbReference type="GO" id="GO:0008017">
    <property type="term" value="F:microtubule binding"/>
    <property type="evidence" value="ECO:0007669"/>
    <property type="project" value="TreeGrafter"/>
</dbReference>
<evidence type="ECO:0000256" key="5">
    <source>
        <dbReference type="ARBA" id="ARBA00022701"/>
    </source>
</evidence>
<evidence type="ECO:0000256" key="3">
    <source>
        <dbReference type="ARBA" id="ARBA00022490"/>
    </source>
</evidence>
<dbReference type="PROSITE" id="PS50077">
    <property type="entry name" value="HEAT_REPEAT"/>
    <property type="match status" value="1"/>
</dbReference>
<organism evidence="12 13">
    <name type="scientific">Tilletia horrida</name>
    <dbReference type="NCBI Taxonomy" id="155126"/>
    <lineage>
        <taxon>Eukaryota</taxon>
        <taxon>Fungi</taxon>
        <taxon>Dikarya</taxon>
        <taxon>Basidiomycota</taxon>
        <taxon>Ustilaginomycotina</taxon>
        <taxon>Exobasidiomycetes</taxon>
        <taxon>Tilletiales</taxon>
        <taxon>Tilletiaceae</taxon>
        <taxon>Tilletia</taxon>
    </lineage>
</organism>
<gene>
    <name evidence="12" type="primary">STU1</name>
    <name evidence="12" type="ORF">OC846_000555</name>
</gene>
<keyword evidence="4" id="KW-0132">Cell division</keyword>
<dbReference type="SMART" id="SM01349">
    <property type="entry name" value="TOG"/>
    <property type="match status" value="2"/>
</dbReference>
<dbReference type="Pfam" id="PF12348">
    <property type="entry name" value="CLASP_N"/>
    <property type="match status" value="2"/>
</dbReference>
<feature type="compositionally biased region" description="Low complexity" evidence="10">
    <location>
        <begin position="619"/>
        <end position="637"/>
    </location>
</feature>
<dbReference type="EMBL" id="JAPDMZ010000006">
    <property type="protein sequence ID" value="KAK0557336.1"/>
    <property type="molecule type" value="Genomic_DNA"/>
</dbReference>
<dbReference type="InterPro" id="IPR034085">
    <property type="entry name" value="TOG"/>
</dbReference>
<evidence type="ECO:0000313" key="12">
    <source>
        <dbReference type="EMBL" id="KAK0557336.1"/>
    </source>
</evidence>
<sequence>MTLTNEQVIGLVTKIENAADADKRLAALQGLEAALDGAPEIPDSDAVVQILKISVRNANQAVSAAALAFLPSLFTSLAAPSVAQGRILPSSVAHVRSAVTHLMPILIEKLGDQKERVREASRKALVQLGLSSFTVSPPPEANSGAGGLRKGKDLETPLMIFERLLRENALGAKAARVKEQDRFPVKLLLPSLVTLLSDADPSVREGSKNSLVSLFAHATAAAKAGLKKELERQDVRKATMDAIVKEVLAGPSAIPVPSANAGPSLAAASTAATQAAVVKAASGQGVTGAAAIGAGEDDVPPVYAASRSDLDRTFTSMMPHFEGKETEHNWLSREQSILKIRGLLKTGAHVTYKTAFVDGIKHVHEGILKALVSLRTTMSIHACSLLGELARAVGDSLDSLADTFLNALLRLAGLTKKMVAASTQAAARDFFIYVPFKHSFATMLSVTMQEKTPSSRQAAIEHLCTLWQYQGINRKHALESQNSMSLLESALKRALSDQNKDVRAKARETFWVFHAIWPNHASVILEAADAVTKKAILGSVPPPGTVLLLTADKSSVNGAVAQQVAAPAMVSAAHQQLAATAAPKKPAFSQSSGPTTAEYGIGVAAKTREISSVSSTASSVASAPAATGEGASTAASAPKRRAVGPSAALMAAKREAQAKMRASAAADRDRQANEGANGPGQEAGDDSEAGDWMAEIPSNTAKPGLASRSASSSAFMPSRARSPPASQRSNAAMPTSPPRFVPKYGHDDLASPPKKVSHVRSFSQRSTEEALPSRIPAPISPFASPRSSDSPRLGTAAMPVSRNGHGSGDNARLPRPSADLVALAAAEDDDVSHLLSMSGPDSSMDLMIFSSSSPERPPGKGQLEPILTSTPDQTLSALAPPLQPAILSGSKPEEPSNAEDVSQSLDEFTIEPADESVPVDETIVHKQVEQQEDSLPAEEATPEAKDDNTMAQSSMGGASTAEAGADSTVEAPRANASSTATPAREVASPRGLGLSESSISDALERTNISRSSAKVSAAAAERDSRRSSVSSTASGPLHGLGKFSRPGSASAHQSRIPSPPPGHTSPRPEFDARPLNSAEGRPSAAVSTFLRRANRLEQGSPIRSKPEAAEWVAAIRDGSADLRTYKRLLKLTIEFRISGPGASHHGDQLLSPGRDASGVLRGPGNGALGLERMGEDEGSEEAAGMRAWEDGNLFDNLFVAICGSLQAPPKNEDLRMACFALLHRLVENQFPMFTTTGRELDLLALLFQIKKDGRRGKQVLDACEAILISWSGLTDPMLGLGAVMNNLKTTADTIGHGTGRSVVSPLPDTNGNANGNGTASASGSIEDESSVRTLVMGLKVLARVLVRLPGEVIEEELSRAKDVLRMTLTHTNVELRRTAIETLVAANRQINDAASIFALVGPLPASQQDLLMYYFHKAGQQ</sequence>
<keyword evidence="7" id="KW-0131">Cell cycle</keyword>
<dbReference type="InterPro" id="IPR011989">
    <property type="entry name" value="ARM-like"/>
</dbReference>
<dbReference type="SUPFAM" id="SSF48371">
    <property type="entry name" value="ARM repeat"/>
    <property type="match status" value="1"/>
</dbReference>
<feature type="domain" description="TOG" evidence="11">
    <location>
        <begin position="1"/>
        <end position="253"/>
    </location>
</feature>
<evidence type="ECO:0000259" key="11">
    <source>
        <dbReference type="SMART" id="SM01349"/>
    </source>
</evidence>